<name>A0A8J4E7K3_9ACTN</name>
<comment type="caution">
    <text evidence="1">The sequence shown here is derived from an EMBL/GenBank/DDBJ whole genome shotgun (WGS) entry which is preliminary data.</text>
</comment>
<dbReference type="Proteomes" id="UP000612585">
    <property type="component" value="Unassembled WGS sequence"/>
</dbReference>
<evidence type="ECO:0000313" key="1">
    <source>
        <dbReference type="EMBL" id="GIJ64646.1"/>
    </source>
</evidence>
<gene>
    <name evidence="1" type="ORF">Vau01_121620</name>
</gene>
<evidence type="ECO:0000313" key="2">
    <source>
        <dbReference type="Proteomes" id="UP000612585"/>
    </source>
</evidence>
<keyword evidence="2" id="KW-1185">Reference proteome</keyword>
<sequence length="133" mass="13308">MAGVELIVAALAAGASAGVTNTATAAVHDAYTGLKRLLDGRFGDRDAGQALAADETAPGVWQARIGDHLAASGAADDEQILAAARHLLVLAAPETAKEFNIKVGTNYGAVGHFAGPVSFHQAPSVPPASPAAE</sequence>
<proteinExistence type="predicted"/>
<reference evidence="1" key="1">
    <citation type="submission" date="2021-01" db="EMBL/GenBank/DDBJ databases">
        <title>Whole genome shotgun sequence of Virgisporangium aurantiacum NBRC 16421.</title>
        <authorList>
            <person name="Komaki H."/>
            <person name="Tamura T."/>
        </authorList>
    </citation>
    <scope>NUCLEOTIDE SEQUENCE</scope>
    <source>
        <strain evidence="1">NBRC 16421</strain>
    </source>
</reference>
<protein>
    <submittedName>
        <fullName evidence="1">Uncharacterized protein</fullName>
    </submittedName>
</protein>
<dbReference type="AlphaFoldDB" id="A0A8J4E7K3"/>
<accession>A0A8J4E7K3</accession>
<organism evidence="1 2">
    <name type="scientific">Virgisporangium aurantiacum</name>
    <dbReference type="NCBI Taxonomy" id="175570"/>
    <lineage>
        <taxon>Bacteria</taxon>
        <taxon>Bacillati</taxon>
        <taxon>Actinomycetota</taxon>
        <taxon>Actinomycetes</taxon>
        <taxon>Micromonosporales</taxon>
        <taxon>Micromonosporaceae</taxon>
        <taxon>Virgisporangium</taxon>
    </lineage>
</organism>
<dbReference type="EMBL" id="BOPG01000124">
    <property type="protein sequence ID" value="GIJ64646.1"/>
    <property type="molecule type" value="Genomic_DNA"/>
</dbReference>